<dbReference type="Proteomes" id="UP000555756">
    <property type="component" value="Unassembled WGS sequence"/>
</dbReference>
<sequence length="88" mass="10190">MRRPDAIWETDYAADRRKHRHRCVCCNRIVQPGERVVMCRINNGTKAAHVACADRRHVPDAPETTRDIMRLWGLEHQKACGWSVPELA</sequence>
<dbReference type="EMBL" id="JABEQF010000001">
    <property type="protein sequence ID" value="MBB2188358.1"/>
    <property type="molecule type" value="Genomic_DNA"/>
</dbReference>
<reference evidence="1 2" key="1">
    <citation type="submission" date="2020-04" db="EMBL/GenBank/DDBJ databases">
        <title>Description of novel Gluconacetobacter.</title>
        <authorList>
            <person name="Sombolestani A."/>
        </authorList>
    </citation>
    <scope>NUCLEOTIDE SEQUENCE [LARGE SCALE GENOMIC DNA]</scope>
    <source>
        <strain evidence="1 2">LMG 21311</strain>
    </source>
</reference>
<organism evidence="1 2">
    <name type="scientific">Gluconacetobacter azotocaptans</name>
    <dbReference type="NCBI Taxonomy" id="142834"/>
    <lineage>
        <taxon>Bacteria</taxon>
        <taxon>Pseudomonadati</taxon>
        <taxon>Pseudomonadota</taxon>
        <taxon>Alphaproteobacteria</taxon>
        <taxon>Acetobacterales</taxon>
        <taxon>Acetobacteraceae</taxon>
        <taxon>Gluconacetobacter</taxon>
    </lineage>
</organism>
<comment type="caution">
    <text evidence="1">The sequence shown here is derived from an EMBL/GenBank/DDBJ whole genome shotgun (WGS) entry which is preliminary data.</text>
</comment>
<keyword evidence="2" id="KW-1185">Reference proteome</keyword>
<protein>
    <submittedName>
        <fullName evidence="1">Uncharacterized protein</fullName>
    </submittedName>
</protein>
<name>A0A7W4JPD2_9PROT</name>
<evidence type="ECO:0000313" key="2">
    <source>
        <dbReference type="Proteomes" id="UP000555756"/>
    </source>
</evidence>
<proteinExistence type="predicted"/>
<accession>A0A7W4JPD2</accession>
<evidence type="ECO:0000313" key="1">
    <source>
        <dbReference type="EMBL" id="MBB2188358.1"/>
    </source>
</evidence>
<dbReference type="AlphaFoldDB" id="A0A7W4JPD2"/>
<dbReference type="RefSeq" id="WP_183117564.1">
    <property type="nucleotide sequence ID" value="NZ_JABEQF010000001.1"/>
</dbReference>
<gene>
    <name evidence="1" type="ORF">HLH34_00025</name>
</gene>